<dbReference type="AlphaFoldDB" id="A0A8S1X8X7"/>
<sequence length="337" mass="39546">MNDINEKEIDCQLINLSNLDVLNCLEYIAFNSNSTIVLAIQENIINSYFFKNNYLKRISSIKESRKDNDNLKQLEYLKASNSILTTNQQNILIAKLNCLNSRKFLQKIGHGLFDGCQTMLFNQTQNNLFISCFNQIHFFEKNIEGWKCSQEIEVGYRDYVISMCLNFQEDELQIYADDGYNCSAYIYIYQKKTQQQEINWILIQTISFGNGIGKLWGGFVDHLFFFNEGVLDVYKKSDQSQDYIQYASSLLKSHSSIFWQFLQNKFVLLIEKNNSIIVMKLNLQQKLEFIKSITIDMSELINKFSYYSEINAILTQDEKLLVIWNKKKTLIIKMINI</sequence>
<name>A0A8S1X8X7_PAROT</name>
<dbReference type="OrthoDB" id="10337348at2759"/>
<comment type="caution">
    <text evidence="1">The sequence shown here is derived from an EMBL/GenBank/DDBJ whole genome shotgun (WGS) entry which is preliminary data.</text>
</comment>
<dbReference type="EMBL" id="CAJJDP010000114">
    <property type="protein sequence ID" value="CAD8197465.1"/>
    <property type="molecule type" value="Genomic_DNA"/>
</dbReference>
<dbReference type="OMA" id="EYIAFNS"/>
<accession>A0A8S1X8X7</accession>
<evidence type="ECO:0000313" key="2">
    <source>
        <dbReference type="Proteomes" id="UP000683925"/>
    </source>
</evidence>
<gene>
    <name evidence="1" type="ORF">POCTA_138.1.T1140125</name>
</gene>
<evidence type="ECO:0000313" key="1">
    <source>
        <dbReference type="EMBL" id="CAD8197465.1"/>
    </source>
</evidence>
<keyword evidence="2" id="KW-1185">Reference proteome</keyword>
<reference evidence="1" key="1">
    <citation type="submission" date="2021-01" db="EMBL/GenBank/DDBJ databases">
        <authorList>
            <consortium name="Genoscope - CEA"/>
            <person name="William W."/>
        </authorList>
    </citation>
    <scope>NUCLEOTIDE SEQUENCE</scope>
</reference>
<proteinExistence type="predicted"/>
<organism evidence="1 2">
    <name type="scientific">Paramecium octaurelia</name>
    <dbReference type="NCBI Taxonomy" id="43137"/>
    <lineage>
        <taxon>Eukaryota</taxon>
        <taxon>Sar</taxon>
        <taxon>Alveolata</taxon>
        <taxon>Ciliophora</taxon>
        <taxon>Intramacronucleata</taxon>
        <taxon>Oligohymenophorea</taxon>
        <taxon>Peniculida</taxon>
        <taxon>Parameciidae</taxon>
        <taxon>Paramecium</taxon>
    </lineage>
</organism>
<protein>
    <submittedName>
        <fullName evidence="1">Uncharacterized protein</fullName>
    </submittedName>
</protein>
<dbReference type="Proteomes" id="UP000683925">
    <property type="component" value="Unassembled WGS sequence"/>
</dbReference>